<evidence type="ECO:0000256" key="3">
    <source>
        <dbReference type="ARBA" id="ARBA00022547"/>
    </source>
</evidence>
<dbReference type="HAMAP" id="MF_01398">
    <property type="entry name" value="ATP_synth_b_bprime"/>
    <property type="match status" value="1"/>
</dbReference>
<dbReference type="PANTHER" id="PTHR33445:SF2">
    <property type="entry name" value="ATP SYNTHASE SUBUNIT B', CHLOROPLASTIC"/>
    <property type="match status" value="1"/>
</dbReference>
<evidence type="ECO:0000256" key="4">
    <source>
        <dbReference type="ARBA" id="ARBA00022692"/>
    </source>
</evidence>
<evidence type="ECO:0000256" key="15">
    <source>
        <dbReference type="SAM" id="Coils"/>
    </source>
</evidence>
<dbReference type="GO" id="GO:0046933">
    <property type="term" value="F:proton-transporting ATP synthase activity, rotational mechanism"/>
    <property type="evidence" value="ECO:0007669"/>
    <property type="project" value="UniProtKB-UniRule"/>
</dbReference>
<dbReference type="AlphaFoldDB" id="A0A1I4VD19"/>
<dbReference type="Proteomes" id="UP000199611">
    <property type="component" value="Unassembled WGS sequence"/>
</dbReference>
<dbReference type="Pfam" id="PF00430">
    <property type="entry name" value="ATP-synt_B"/>
    <property type="match status" value="1"/>
</dbReference>
<accession>A0A1I4VD19</accession>
<keyword evidence="13" id="KW-1003">Cell membrane</keyword>
<evidence type="ECO:0000256" key="7">
    <source>
        <dbReference type="ARBA" id="ARBA00023065"/>
    </source>
</evidence>
<dbReference type="GO" id="GO:0005886">
    <property type="term" value="C:plasma membrane"/>
    <property type="evidence" value="ECO:0007669"/>
    <property type="project" value="UniProtKB-SubCell"/>
</dbReference>
<comment type="similarity">
    <text evidence="1 13 14">Belongs to the ATPase B chain family.</text>
</comment>
<dbReference type="InterPro" id="IPR002146">
    <property type="entry name" value="ATP_synth_b/b'su_bac/chlpt"/>
</dbReference>
<organism evidence="16 17">
    <name type="scientific">Thermodesulforhabdus norvegica</name>
    <dbReference type="NCBI Taxonomy" id="39841"/>
    <lineage>
        <taxon>Bacteria</taxon>
        <taxon>Pseudomonadati</taxon>
        <taxon>Thermodesulfobacteriota</taxon>
        <taxon>Syntrophobacteria</taxon>
        <taxon>Syntrophobacterales</taxon>
        <taxon>Thermodesulforhabdaceae</taxon>
        <taxon>Thermodesulforhabdus</taxon>
    </lineage>
</organism>
<name>A0A1I4VD19_9BACT</name>
<dbReference type="CDD" id="cd06503">
    <property type="entry name" value="ATP-synt_Fo_b"/>
    <property type="match status" value="1"/>
</dbReference>
<evidence type="ECO:0000313" key="16">
    <source>
        <dbReference type="EMBL" id="SFM99062.1"/>
    </source>
</evidence>
<dbReference type="GO" id="GO:0045259">
    <property type="term" value="C:proton-transporting ATP synthase complex"/>
    <property type="evidence" value="ECO:0007669"/>
    <property type="project" value="UniProtKB-KW"/>
</dbReference>
<dbReference type="GO" id="GO:0012505">
    <property type="term" value="C:endomembrane system"/>
    <property type="evidence" value="ECO:0007669"/>
    <property type="project" value="UniProtKB-SubCell"/>
</dbReference>
<comment type="subunit">
    <text evidence="13">F-type ATPases have 2 components, F(1) - the catalytic core - and F(0) - the membrane proton channel. F(1) has five subunits: alpha(3), beta(3), gamma(1), delta(1), epsilon(1). F(0) has three main subunits: a(1), b(2) and c(10-14). The alpha and beta chains form an alternating ring which encloses part of the gamma chain. F(1) is attached to F(0) by a central stalk formed by the gamma and epsilon chains, while a peripheral stalk is formed by the delta and b chains.</text>
</comment>
<evidence type="ECO:0000313" key="17">
    <source>
        <dbReference type="Proteomes" id="UP000199611"/>
    </source>
</evidence>
<evidence type="ECO:0000256" key="8">
    <source>
        <dbReference type="ARBA" id="ARBA00023136"/>
    </source>
</evidence>
<comment type="function">
    <text evidence="10 13">F(1)F(0) ATP synthase produces ATP from ADP in the presence of a proton or sodium gradient. F-type ATPases consist of two structural domains, F(1) containing the extramembraneous catalytic core and F(0) containing the membrane proton channel, linked together by a central stalk and a peripheral stalk. During catalysis, ATP synthesis in the catalytic domain of F(1) is coupled via a rotary mechanism of the central stalk subunits to proton translocation.</text>
</comment>
<dbReference type="PANTHER" id="PTHR33445">
    <property type="entry name" value="ATP SYNTHASE SUBUNIT B', CHLOROPLASTIC"/>
    <property type="match status" value="1"/>
</dbReference>
<dbReference type="InterPro" id="IPR050059">
    <property type="entry name" value="ATP_synthase_B_chain"/>
</dbReference>
<keyword evidence="15" id="KW-0175">Coiled coil</keyword>
<evidence type="ECO:0000256" key="2">
    <source>
        <dbReference type="ARBA" id="ARBA00022448"/>
    </source>
</evidence>
<keyword evidence="7 13" id="KW-0406">Ion transport</keyword>
<evidence type="ECO:0000256" key="13">
    <source>
        <dbReference type="HAMAP-Rule" id="MF_01398"/>
    </source>
</evidence>
<keyword evidence="9 13" id="KW-0066">ATP synthesis</keyword>
<evidence type="ECO:0000256" key="12">
    <source>
        <dbReference type="ARBA" id="ARBA00037847"/>
    </source>
</evidence>
<keyword evidence="2 13" id="KW-0813">Transport</keyword>
<feature type="coiled-coil region" evidence="15">
    <location>
        <begin position="41"/>
        <end position="127"/>
    </location>
</feature>
<protein>
    <recommendedName>
        <fullName evidence="13">ATP synthase subunit b</fullName>
    </recommendedName>
    <alternativeName>
        <fullName evidence="13">ATP synthase F(0) sector subunit b</fullName>
    </alternativeName>
    <alternativeName>
        <fullName evidence="13">ATPase subunit I</fullName>
    </alternativeName>
    <alternativeName>
        <fullName evidence="13">F-type ATPase subunit b</fullName>
        <shortName evidence="13">F-ATPase subunit b</shortName>
    </alternativeName>
</protein>
<dbReference type="RefSeq" id="WP_093395821.1">
    <property type="nucleotide sequence ID" value="NZ_FOUU01000009.1"/>
</dbReference>
<dbReference type="EMBL" id="FOUU01000009">
    <property type="protein sequence ID" value="SFM99062.1"/>
    <property type="molecule type" value="Genomic_DNA"/>
</dbReference>
<comment type="function">
    <text evidence="11">Component of the F(0) channel, it forms part of the peripheral stalk, linking F(1) to F(0). The b'-subunit is a diverged and duplicated form of b found in plants and photosynthetic bacteria.</text>
</comment>
<feature type="transmembrane region" description="Helical" evidence="13">
    <location>
        <begin position="6"/>
        <end position="27"/>
    </location>
</feature>
<evidence type="ECO:0000256" key="14">
    <source>
        <dbReference type="RuleBase" id="RU003848"/>
    </source>
</evidence>
<evidence type="ECO:0000256" key="6">
    <source>
        <dbReference type="ARBA" id="ARBA00022989"/>
    </source>
</evidence>
<keyword evidence="5 13" id="KW-0375">Hydrogen ion transport</keyword>
<evidence type="ECO:0000256" key="10">
    <source>
        <dbReference type="ARBA" id="ARBA00025198"/>
    </source>
</evidence>
<comment type="subcellular location">
    <subcellularLocation>
        <location evidence="13">Cell membrane</location>
        <topology evidence="13">Single-pass membrane protein</topology>
    </subcellularLocation>
    <subcellularLocation>
        <location evidence="12">Endomembrane system</location>
        <topology evidence="12">Single-pass membrane protein</topology>
    </subcellularLocation>
</comment>
<keyword evidence="17" id="KW-1185">Reference proteome</keyword>
<keyword evidence="4 13" id="KW-0812">Transmembrane</keyword>
<dbReference type="GO" id="GO:0046961">
    <property type="term" value="F:proton-transporting ATPase activity, rotational mechanism"/>
    <property type="evidence" value="ECO:0007669"/>
    <property type="project" value="TreeGrafter"/>
</dbReference>
<sequence length="142" mass="16805">MISIDVTLLVQMVNFLVFLAVMNILLYRPVRRIVEKRNKLVLSQKSDIEKAQQEAEQALREFEETIRNARIMGRQKIEEYKEKARAYEKELLQKAYQEAAEQVAKVREEISREREKAIQELRDQIQVFSLEVVRKILGRSVV</sequence>
<keyword evidence="6 13" id="KW-1133">Transmembrane helix</keyword>
<evidence type="ECO:0000256" key="11">
    <source>
        <dbReference type="ARBA" id="ARBA00025614"/>
    </source>
</evidence>
<proteinExistence type="inferred from homology"/>
<evidence type="ECO:0000256" key="1">
    <source>
        <dbReference type="ARBA" id="ARBA00005513"/>
    </source>
</evidence>
<gene>
    <name evidence="13" type="primary">atpF</name>
    <name evidence="16" type="ORF">SAMN05660836_02217</name>
</gene>
<evidence type="ECO:0000256" key="5">
    <source>
        <dbReference type="ARBA" id="ARBA00022781"/>
    </source>
</evidence>
<reference evidence="16 17" key="1">
    <citation type="submission" date="2016-10" db="EMBL/GenBank/DDBJ databases">
        <authorList>
            <person name="de Groot N.N."/>
        </authorList>
    </citation>
    <scope>NUCLEOTIDE SEQUENCE [LARGE SCALE GENOMIC DNA]</scope>
    <source>
        <strain evidence="16 17">DSM 9990</strain>
    </source>
</reference>
<dbReference type="STRING" id="39841.SAMN05660836_02217"/>
<keyword evidence="3 13" id="KW-0138">CF(0)</keyword>
<dbReference type="OrthoDB" id="9794968at2"/>
<keyword evidence="8 13" id="KW-0472">Membrane</keyword>
<evidence type="ECO:0000256" key="9">
    <source>
        <dbReference type="ARBA" id="ARBA00023310"/>
    </source>
</evidence>